<protein>
    <submittedName>
        <fullName evidence="1">Uncharacterized protein</fullName>
    </submittedName>
</protein>
<reference evidence="1" key="1">
    <citation type="submission" date="2022-09" db="EMBL/GenBank/DDBJ databases">
        <title>A Global Phylogenomic Analysis of the Shiitake Genus Lentinula.</title>
        <authorList>
            <consortium name="DOE Joint Genome Institute"/>
            <person name="Sierra-Patev S."/>
            <person name="Min B."/>
            <person name="Naranjo-Ortiz M."/>
            <person name="Looney B."/>
            <person name="Konkel Z."/>
            <person name="Slot J.C."/>
            <person name="Sakamoto Y."/>
            <person name="Steenwyk J.L."/>
            <person name="Rokas A."/>
            <person name="Carro J."/>
            <person name="Camarero S."/>
            <person name="Ferreira P."/>
            <person name="Molpeceres G."/>
            <person name="Ruiz-Duenas F.J."/>
            <person name="Serrano A."/>
            <person name="Henrissat B."/>
            <person name="Drula E."/>
            <person name="Hughes K.W."/>
            <person name="Mata J.L."/>
            <person name="Ishikawa N.K."/>
            <person name="Vargas-Isla R."/>
            <person name="Ushijima S."/>
            <person name="Smith C.A."/>
            <person name="Ahrendt S."/>
            <person name="Andreopoulos W."/>
            <person name="He G."/>
            <person name="Labutti K."/>
            <person name="Lipzen A."/>
            <person name="Ng V."/>
            <person name="Riley R."/>
            <person name="Sandor L."/>
            <person name="Barry K."/>
            <person name="Martinez A.T."/>
            <person name="Xiao Y."/>
            <person name="Gibbons J.G."/>
            <person name="Terashima K."/>
            <person name="Grigoriev I.V."/>
            <person name="Hibbett D.S."/>
        </authorList>
    </citation>
    <scope>NUCLEOTIDE SEQUENCE</scope>
    <source>
        <strain evidence="1">TMI1499</strain>
    </source>
</reference>
<dbReference type="EMBL" id="MU795553">
    <property type="protein sequence ID" value="KAJ3805662.1"/>
    <property type="molecule type" value="Genomic_DNA"/>
</dbReference>
<keyword evidence="2" id="KW-1185">Reference proteome</keyword>
<organism evidence="1 2">
    <name type="scientific">Lentinula aff. lateritia</name>
    <dbReference type="NCBI Taxonomy" id="2804960"/>
    <lineage>
        <taxon>Eukaryota</taxon>
        <taxon>Fungi</taxon>
        <taxon>Dikarya</taxon>
        <taxon>Basidiomycota</taxon>
        <taxon>Agaricomycotina</taxon>
        <taxon>Agaricomycetes</taxon>
        <taxon>Agaricomycetidae</taxon>
        <taxon>Agaricales</taxon>
        <taxon>Marasmiineae</taxon>
        <taxon>Omphalotaceae</taxon>
        <taxon>Lentinula</taxon>
    </lineage>
</organism>
<evidence type="ECO:0000313" key="2">
    <source>
        <dbReference type="Proteomes" id="UP001163835"/>
    </source>
</evidence>
<sequence length="233" mass="25749">MSQPYLYLPFVQRISFEQWDINITEGVPLNAIAGQRSVGEGCEDECQKWGDEASTDAEDFKAEDFLEGDEDPDIQHNHPEDLDEVFSVIVGPESMRIYTEASTHDDDGDNGESVMIIDEPRHNLKKHRDVPGPLDEGSTFNVYAHGSKPKINMTLISPPHSSTSPASASSFDASPNDDDDCRRGPASSHLRTVLDTVCVFFDHPTAISLFEPRHKQLSAVAMLSAVTPGHERL</sequence>
<dbReference type="Proteomes" id="UP001163835">
    <property type="component" value="Unassembled WGS sequence"/>
</dbReference>
<evidence type="ECO:0000313" key="1">
    <source>
        <dbReference type="EMBL" id="KAJ3805662.1"/>
    </source>
</evidence>
<proteinExistence type="predicted"/>
<gene>
    <name evidence="1" type="ORF">F5876DRAFT_81529</name>
</gene>
<accession>A0ACC1TLS1</accession>
<name>A0ACC1TLS1_9AGAR</name>
<comment type="caution">
    <text evidence="1">The sequence shown here is derived from an EMBL/GenBank/DDBJ whole genome shotgun (WGS) entry which is preliminary data.</text>
</comment>